<proteinExistence type="predicted"/>
<dbReference type="SMART" id="SM00458">
    <property type="entry name" value="RICIN"/>
    <property type="match status" value="1"/>
</dbReference>
<evidence type="ECO:0000259" key="2">
    <source>
        <dbReference type="SMART" id="SM00458"/>
    </source>
</evidence>
<evidence type="ECO:0000313" key="3">
    <source>
        <dbReference type="EMBL" id="MFI1963202.1"/>
    </source>
</evidence>
<reference evidence="3 4" key="1">
    <citation type="submission" date="2024-10" db="EMBL/GenBank/DDBJ databases">
        <title>The Natural Products Discovery Center: Release of the First 8490 Sequenced Strains for Exploring Actinobacteria Biosynthetic Diversity.</title>
        <authorList>
            <person name="Kalkreuter E."/>
            <person name="Kautsar S.A."/>
            <person name="Yang D."/>
            <person name="Bader C.D."/>
            <person name="Teijaro C.N."/>
            <person name="Fluegel L."/>
            <person name="Davis C.M."/>
            <person name="Simpson J.R."/>
            <person name="Lauterbach L."/>
            <person name="Steele A.D."/>
            <person name="Gui C."/>
            <person name="Meng S."/>
            <person name="Li G."/>
            <person name="Viehrig K."/>
            <person name="Ye F."/>
            <person name="Su P."/>
            <person name="Kiefer A.F."/>
            <person name="Nichols A."/>
            <person name="Cepeda A.J."/>
            <person name="Yan W."/>
            <person name="Fan B."/>
            <person name="Jiang Y."/>
            <person name="Adhikari A."/>
            <person name="Zheng C.-J."/>
            <person name="Schuster L."/>
            <person name="Cowan T.M."/>
            <person name="Smanski M.J."/>
            <person name="Chevrette M.G."/>
            <person name="De Carvalho L.P.S."/>
            <person name="Shen B."/>
        </authorList>
    </citation>
    <scope>NUCLEOTIDE SEQUENCE [LARGE SCALE GENOMIC DNA]</scope>
    <source>
        <strain evidence="3 4">NPDC020327</strain>
    </source>
</reference>
<sequence length="168" mass="17961">MKRSSKTLIAAAVTVLGITAVALPTAQASDRSAKPSVAAAQYSYISSDLNPRQVLDNGKGFALSWSLHGGLNQQWTLANRTAETVSVESRVGGCATATTPHQPVVIAPCDPFNLNQRWHKYESGDGAVTFISALHPGQCLTKAQDFTPTILTDCNNSTTQRWHLIPVS</sequence>
<dbReference type="RefSeq" id="WP_055471417.1">
    <property type="nucleotide sequence ID" value="NZ_JBIRWE010000001.1"/>
</dbReference>
<feature type="domain" description="Ricin B lectin" evidence="2">
    <location>
        <begin position="40"/>
        <end position="165"/>
    </location>
</feature>
<dbReference type="InterPro" id="IPR035992">
    <property type="entry name" value="Ricin_B-like_lectins"/>
</dbReference>
<keyword evidence="4" id="KW-1185">Reference proteome</keyword>
<dbReference type="Pfam" id="PF00652">
    <property type="entry name" value="Ricin_B_lectin"/>
    <property type="match status" value="1"/>
</dbReference>
<feature type="signal peptide" evidence="1">
    <location>
        <begin position="1"/>
        <end position="22"/>
    </location>
</feature>
<comment type="caution">
    <text evidence="3">The sequence shown here is derived from an EMBL/GenBank/DDBJ whole genome shotgun (WGS) entry which is preliminary data.</text>
</comment>
<evidence type="ECO:0000313" key="4">
    <source>
        <dbReference type="Proteomes" id="UP001611548"/>
    </source>
</evidence>
<dbReference type="EMBL" id="JBIRWE010000001">
    <property type="protein sequence ID" value="MFI1963202.1"/>
    <property type="molecule type" value="Genomic_DNA"/>
</dbReference>
<dbReference type="Gene3D" id="2.80.10.50">
    <property type="match status" value="1"/>
</dbReference>
<feature type="chain" id="PRO_5047503611" evidence="1">
    <location>
        <begin position="23"/>
        <end position="168"/>
    </location>
</feature>
<dbReference type="SUPFAM" id="SSF50370">
    <property type="entry name" value="Ricin B-like lectins"/>
    <property type="match status" value="1"/>
</dbReference>
<dbReference type="CDD" id="cd00161">
    <property type="entry name" value="beta-trefoil_Ricin-like"/>
    <property type="match status" value="1"/>
</dbReference>
<dbReference type="InterPro" id="IPR000772">
    <property type="entry name" value="Ricin_B_lectin"/>
</dbReference>
<keyword evidence="1" id="KW-0732">Signal</keyword>
<evidence type="ECO:0000256" key="1">
    <source>
        <dbReference type="SAM" id="SignalP"/>
    </source>
</evidence>
<gene>
    <name evidence="3" type="ORF">ACH429_03530</name>
</gene>
<accession>A0ABW7UKL1</accession>
<name>A0ABW7UKL1_9ACTN</name>
<dbReference type="Proteomes" id="UP001611548">
    <property type="component" value="Unassembled WGS sequence"/>
</dbReference>
<organism evidence="3 4">
    <name type="scientific">Streptomyces pathocidini</name>
    <dbReference type="NCBI Taxonomy" id="1650571"/>
    <lineage>
        <taxon>Bacteria</taxon>
        <taxon>Bacillati</taxon>
        <taxon>Actinomycetota</taxon>
        <taxon>Actinomycetes</taxon>
        <taxon>Kitasatosporales</taxon>
        <taxon>Streptomycetaceae</taxon>
        <taxon>Streptomyces</taxon>
    </lineage>
</organism>
<dbReference type="PROSITE" id="PS50231">
    <property type="entry name" value="RICIN_B_LECTIN"/>
    <property type="match status" value="1"/>
</dbReference>
<protein>
    <submittedName>
        <fullName evidence="3">RICIN domain-containing protein</fullName>
    </submittedName>
</protein>